<dbReference type="Proteomes" id="UP001177140">
    <property type="component" value="Unassembled WGS sequence"/>
</dbReference>
<evidence type="ECO:0000313" key="3">
    <source>
        <dbReference type="EMBL" id="MCL7027387.1"/>
    </source>
</evidence>
<reference evidence="3" key="1">
    <citation type="submission" date="2022-03" db="EMBL/GenBank/DDBJ databases">
        <title>A functionally conserved STORR gene fusion in Papaver species that diverged 16.8 million years ago.</title>
        <authorList>
            <person name="Catania T."/>
        </authorList>
    </citation>
    <scope>NUCLEOTIDE SEQUENCE</scope>
    <source>
        <strain evidence="3">S-191538</strain>
    </source>
</reference>
<proteinExistence type="predicted"/>
<evidence type="ECO:0000256" key="2">
    <source>
        <dbReference type="SAM" id="SignalP"/>
    </source>
</evidence>
<feature type="signal peptide" evidence="2">
    <location>
        <begin position="1"/>
        <end position="27"/>
    </location>
</feature>
<dbReference type="AlphaFoldDB" id="A0AA41RZV1"/>
<feature type="compositionally biased region" description="Pro residues" evidence="1">
    <location>
        <begin position="124"/>
        <end position="150"/>
    </location>
</feature>
<organism evidence="3 4">
    <name type="scientific">Papaver nudicaule</name>
    <name type="common">Iceland poppy</name>
    <dbReference type="NCBI Taxonomy" id="74823"/>
    <lineage>
        <taxon>Eukaryota</taxon>
        <taxon>Viridiplantae</taxon>
        <taxon>Streptophyta</taxon>
        <taxon>Embryophyta</taxon>
        <taxon>Tracheophyta</taxon>
        <taxon>Spermatophyta</taxon>
        <taxon>Magnoliopsida</taxon>
        <taxon>Ranunculales</taxon>
        <taxon>Papaveraceae</taxon>
        <taxon>Papaveroideae</taxon>
        <taxon>Papaver</taxon>
    </lineage>
</organism>
<evidence type="ECO:0000313" key="4">
    <source>
        <dbReference type="Proteomes" id="UP001177140"/>
    </source>
</evidence>
<feature type="chain" id="PRO_5041267471" evidence="2">
    <location>
        <begin position="28"/>
        <end position="189"/>
    </location>
</feature>
<gene>
    <name evidence="3" type="ORF">MKW94_001048</name>
</gene>
<feature type="region of interest" description="Disordered" evidence="1">
    <location>
        <begin position="124"/>
        <end position="153"/>
    </location>
</feature>
<dbReference type="EMBL" id="JAJJMA010067645">
    <property type="protein sequence ID" value="MCL7027387.1"/>
    <property type="molecule type" value="Genomic_DNA"/>
</dbReference>
<evidence type="ECO:0000256" key="1">
    <source>
        <dbReference type="SAM" id="MobiDB-lite"/>
    </source>
</evidence>
<accession>A0AA41RZV1</accession>
<keyword evidence="4" id="KW-1185">Reference proteome</keyword>
<name>A0AA41RZV1_PAPNU</name>
<comment type="caution">
    <text evidence="3">The sequence shown here is derived from an EMBL/GenBank/DDBJ whole genome shotgun (WGS) entry which is preliminary data.</text>
</comment>
<protein>
    <submittedName>
        <fullName evidence="3">Uncharacterized protein</fullName>
    </submittedName>
</protein>
<keyword evidence="2" id="KW-0732">Signal</keyword>
<sequence>MANKFSPGSFVVLFYFAVVMMSQMTLAERNIPAPPKLSRLLPIYLSPQPSPKTPPPSAPENACKSGDIYSELRLFDTRDCGLCLEDCKNECTSTGTTIVKQVCSFETNSLLCKCCCKNNTLSPSPPSQSPPPPTPPSVPPPPSPLPPPAIPGDNAKLETYTQSFVYLTIVIVVYAKNNVKVNVGLSELR</sequence>